<protein>
    <recommendedName>
        <fullName evidence="3">N-acetyltransferase domain-containing protein</fullName>
    </recommendedName>
</protein>
<dbReference type="InterPro" id="IPR045039">
    <property type="entry name" value="NSI-like"/>
</dbReference>
<reference evidence="5" key="1">
    <citation type="submission" date="2018-07" db="EMBL/GenBank/DDBJ databases">
        <authorList>
            <person name="Kim H."/>
        </authorList>
    </citation>
    <scope>NUCLEOTIDE SEQUENCE [LARGE SCALE GENOMIC DNA]</scope>
    <source>
        <strain evidence="5">F02</strain>
    </source>
</reference>
<evidence type="ECO:0000256" key="2">
    <source>
        <dbReference type="ARBA" id="ARBA00023315"/>
    </source>
</evidence>
<proteinExistence type="predicted"/>
<accession>A0A345DCC4</accession>
<evidence type="ECO:0000259" key="3">
    <source>
        <dbReference type="PROSITE" id="PS51186"/>
    </source>
</evidence>
<dbReference type="PANTHER" id="PTHR43626:SF4">
    <property type="entry name" value="GCN5-RELATED N-ACETYLTRANSFERASE 2, CHLOROPLASTIC"/>
    <property type="match status" value="1"/>
</dbReference>
<dbReference type="AlphaFoldDB" id="A0A345DCC4"/>
<dbReference type="CDD" id="cd04301">
    <property type="entry name" value="NAT_SF"/>
    <property type="match status" value="1"/>
</dbReference>
<name>A0A345DCC4_9BURK</name>
<dbReference type="KEGG" id="hyf:DTO96_101752"/>
<dbReference type="InterPro" id="IPR016181">
    <property type="entry name" value="Acyl_CoA_acyltransferase"/>
</dbReference>
<dbReference type="Pfam" id="PF00583">
    <property type="entry name" value="Acetyltransf_1"/>
    <property type="match status" value="1"/>
</dbReference>
<dbReference type="GO" id="GO:0008080">
    <property type="term" value="F:N-acetyltransferase activity"/>
    <property type="evidence" value="ECO:0007669"/>
    <property type="project" value="InterPro"/>
</dbReference>
<sequence length="148" mass="16222">MGENNVTQVWSDVIEPLNWDELSALYREAPLGDKKPADLKTVFTNSRFRCFVYENGRLIGVGRALSDGMDCSYICDVAILPSHQNQGLGQAIVAKLVALSVGHKKIILYAVPGKEGFYKKLGFKSMTTAMAIFSNEQGALDGGYVKEN</sequence>
<dbReference type="EMBL" id="CP031124">
    <property type="protein sequence ID" value="AXF86012.1"/>
    <property type="molecule type" value="Genomic_DNA"/>
</dbReference>
<keyword evidence="1" id="KW-0808">Transferase</keyword>
<keyword evidence="5" id="KW-1185">Reference proteome</keyword>
<dbReference type="GO" id="GO:0005737">
    <property type="term" value="C:cytoplasm"/>
    <property type="evidence" value="ECO:0007669"/>
    <property type="project" value="TreeGrafter"/>
</dbReference>
<organism evidence="4 5">
    <name type="scientific">Ephemeroptericola cinctiostellae</name>
    <dbReference type="NCBI Taxonomy" id="2268024"/>
    <lineage>
        <taxon>Bacteria</taxon>
        <taxon>Pseudomonadati</taxon>
        <taxon>Pseudomonadota</taxon>
        <taxon>Betaproteobacteria</taxon>
        <taxon>Burkholderiales</taxon>
        <taxon>Burkholderiaceae</taxon>
        <taxon>Ephemeroptericola</taxon>
    </lineage>
</organism>
<dbReference type="SUPFAM" id="SSF55729">
    <property type="entry name" value="Acyl-CoA N-acyltransferases (Nat)"/>
    <property type="match status" value="1"/>
</dbReference>
<dbReference type="Proteomes" id="UP000252182">
    <property type="component" value="Chromosome"/>
</dbReference>
<dbReference type="PROSITE" id="PS51186">
    <property type="entry name" value="GNAT"/>
    <property type="match status" value="1"/>
</dbReference>
<evidence type="ECO:0000256" key="1">
    <source>
        <dbReference type="ARBA" id="ARBA00022679"/>
    </source>
</evidence>
<dbReference type="PANTHER" id="PTHR43626">
    <property type="entry name" value="ACYL-COA N-ACYLTRANSFERASE"/>
    <property type="match status" value="1"/>
</dbReference>
<gene>
    <name evidence="4" type="ORF">DTO96_101752</name>
</gene>
<keyword evidence="2" id="KW-0012">Acyltransferase</keyword>
<evidence type="ECO:0000313" key="4">
    <source>
        <dbReference type="EMBL" id="AXF86012.1"/>
    </source>
</evidence>
<dbReference type="InterPro" id="IPR000182">
    <property type="entry name" value="GNAT_dom"/>
</dbReference>
<dbReference type="OrthoDB" id="3216107at2"/>
<dbReference type="RefSeq" id="WP_114563136.1">
    <property type="nucleotide sequence ID" value="NZ_CP031124.1"/>
</dbReference>
<evidence type="ECO:0000313" key="5">
    <source>
        <dbReference type="Proteomes" id="UP000252182"/>
    </source>
</evidence>
<dbReference type="Gene3D" id="3.40.630.30">
    <property type="match status" value="1"/>
</dbReference>
<feature type="domain" description="N-acetyltransferase" evidence="3">
    <location>
        <begin position="12"/>
        <end position="148"/>
    </location>
</feature>